<dbReference type="AlphaFoldDB" id="A0A0J9Y8E0"/>
<dbReference type="EMBL" id="LN857004">
    <property type="protein sequence ID" value="CDQ03952.1"/>
    <property type="molecule type" value="Genomic_DNA"/>
</dbReference>
<proteinExistence type="predicted"/>
<gene>
    <name evidence="1 2" type="ORF">Bm14249</name>
    <name evidence="1" type="ORF">BM_Bm14249</name>
</gene>
<reference evidence="1" key="2">
    <citation type="submission" date="2012-12" db="EMBL/GenBank/DDBJ databases">
        <authorList>
            <person name="Gao Y.W."/>
            <person name="Fan S.T."/>
            <person name="Sun H.T."/>
            <person name="Wang Z."/>
            <person name="Gao X.L."/>
            <person name="Li Y.G."/>
            <person name="Wang T.C."/>
            <person name="Zhang K."/>
            <person name="Xu W.W."/>
            <person name="Yu Z.J."/>
            <person name="Xia X.Z."/>
        </authorList>
    </citation>
    <scope>NUCLEOTIDE SEQUENCE</scope>
    <source>
        <strain evidence="1">FR3</strain>
    </source>
</reference>
<dbReference type="WormBase" id="Bm14249">
    <property type="protein sequence ID" value="BM43463"/>
    <property type="gene ID" value="WBGene00234510"/>
</dbReference>
<name>A0A0J9Y8E0_BRUMA</name>
<sequence length="51" mass="5887">MFKRKNKTTALKIYSFSSVSSVHSNSQQLVLREAIKDNNQITKFDEIIITL</sequence>
<reference evidence="1" key="1">
    <citation type="journal article" date="2007" name="Science">
        <title>Draft genome of the filarial nematode parasite Brugia malayi.</title>
        <authorList>
            <person name="Ghedin E."/>
            <person name="Wang S."/>
            <person name="Spiro D."/>
            <person name="Caler E."/>
            <person name="Zhao Q."/>
            <person name="Crabtree J."/>
            <person name="Allen J.E."/>
            <person name="Delcher A.L."/>
            <person name="Guiliano D.B."/>
            <person name="Miranda-Saavedra D."/>
            <person name="Angiuoli S.V."/>
            <person name="Creasy T."/>
            <person name="Amedeo P."/>
            <person name="Haas B."/>
            <person name="El-Sayed N.M."/>
            <person name="Wortman J.R."/>
            <person name="Feldblyum T."/>
            <person name="Tallon L."/>
            <person name="Schatz M."/>
            <person name="Shumway M."/>
            <person name="Koo H."/>
            <person name="Salzberg S.L."/>
            <person name="Schobel S."/>
            <person name="Pertea M."/>
            <person name="Pop M."/>
            <person name="White O."/>
            <person name="Barton G.J."/>
            <person name="Carlow C.K."/>
            <person name="Crawford M.J."/>
            <person name="Daub J."/>
            <person name="Dimmic M.W."/>
            <person name="Estes C.F."/>
            <person name="Foster J.M."/>
            <person name="Ganatra M."/>
            <person name="Gregory W.F."/>
            <person name="Johnson N.M."/>
            <person name="Jin J."/>
            <person name="Komuniecki R."/>
            <person name="Korf I."/>
            <person name="Kumar S."/>
            <person name="Laney S."/>
            <person name="Li B.W."/>
            <person name="Li W."/>
            <person name="Lindblom T.H."/>
            <person name="Lustigman S."/>
            <person name="Ma D."/>
            <person name="Maina C.V."/>
            <person name="Martin D.M."/>
            <person name="McCarter J.P."/>
            <person name="McReynolds L."/>
            <person name="Mitreva M."/>
            <person name="Nutman T.B."/>
            <person name="Parkinson J."/>
            <person name="Peregrin-Alvarez J.M."/>
            <person name="Poole C."/>
            <person name="Ren Q."/>
            <person name="Saunders L."/>
            <person name="Sluder A.E."/>
            <person name="Smith K."/>
            <person name="Stanke M."/>
            <person name="Unnasch T.R."/>
            <person name="Ware J."/>
            <person name="Wei A.D."/>
            <person name="Weil G."/>
            <person name="Williams D.J."/>
            <person name="Zhang Y."/>
            <person name="Williams S.A."/>
            <person name="Fraser-Liggett C."/>
            <person name="Slatko B."/>
            <person name="Blaxter M.L."/>
            <person name="Scott A.L."/>
        </authorList>
    </citation>
    <scope>NUCLEOTIDE SEQUENCE</scope>
    <source>
        <strain evidence="1">FR3</strain>
    </source>
</reference>
<evidence type="ECO:0000313" key="2">
    <source>
        <dbReference type="WormBase" id="Bm14249"/>
    </source>
</evidence>
<organism evidence="1">
    <name type="scientific">Brugia malayi</name>
    <name type="common">Filarial nematode worm</name>
    <dbReference type="NCBI Taxonomy" id="6279"/>
    <lineage>
        <taxon>Eukaryota</taxon>
        <taxon>Metazoa</taxon>
        <taxon>Ecdysozoa</taxon>
        <taxon>Nematoda</taxon>
        <taxon>Chromadorea</taxon>
        <taxon>Rhabditida</taxon>
        <taxon>Spirurina</taxon>
        <taxon>Spiruromorpha</taxon>
        <taxon>Filarioidea</taxon>
        <taxon>Onchocercidae</taxon>
        <taxon>Brugia</taxon>
    </lineage>
</organism>
<accession>A0A0J9Y8E0</accession>
<protein>
    <submittedName>
        <fullName evidence="1">Bm14249</fullName>
    </submittedName>
</protein>
<evidence type="ECO:0000313" key="1">
    <source>
        <dbReference type="EMBL" id="CDQ03952.1"/>
    </source>
</evidence>